<evidence type="ECO:0000256" key="6">
    <source>
        <dbReference type="ARBA" id="ARBA00046320"/>
    </source>
</evidence>
<dbReference type="PANTHER" id="PTHR14624">
    <property type="entry name" value="DFG10 PROTEIN"/>
    <property type="match status" value="1"/>
</dbReference>
<evidence type="ECO:0000256" key="2">
    <source>
        <dbReference type="ARBA" id="ARBA00012522"/>
    </source>
</evidence>
<evidence type="ECO:0000256" key="3">
    <source>
        <dbReference type="ARBA" id="ARBA00022692"/>
    </source>
</evidence>
<keyword evidence="9" id="KW-0521">NADP</keyword>
<feature type="transmembrane region" description="Helical" evidence="9">
    <location>
        <begin position="256"/>
        <end position="279"/>
    </location>
</feature>
<feature type="transmembrane region" description="Helical" evidence="9">
    <location>
        <begin position="12"/>
        <end position="34"/>
    </location>
</feature>
<evidence type="ECO:0000256" key="7">
    <source>
        <dbReference type="ARBA" id="ARBA00047186"/>
    </source>
</evidence>
<keyword evidence="5 9" id="KW-0472">Membrane</keyword>
<feature type="domain" description="3-oxo-5-alpha-steroid 4-dehydrogenase C-terminal" evidence="10">
    <location>
        <begin position="207"/>
        <end position="327"/>
    </location>
</feature>
<dbReference type="GO" id="GO:0102389">
    <property type="term" value="F:polyprenol reductase activity"/>
    <property type="evidence" value="ECO:0007669"/>
    <property type="project" value="UniProtKB-UniRule"/>
</dbReference>
<evidence type="ECO:0000313" key="11">
    <source>
        <dbReference type="EMBL" id="MDE47370.1"/>
    </source>
</evidence>
<feature type="transmembrane region" description="Helical" evidence="9">
    <location>
        <begin position="68"/>
        <end position="92"/>
    </location>
</feature>
<evidence type="ECO:0000256" key="4">
    <source>
        <dbReference type="ARBA" id="ARBA00022989"/>
    </source>
</evidence>
<keyword evidence="3 9" id="KW-0812">Transmembrane</keyword>
<name>A0A6G1SBS2_9ACAR</name>
<reference evidence="11" key="1">
    <citation type="submission" date="2018-10" db="EMBL/GenBank/DDBJ databases">
        <title>Transcriptome assembly of Aceria tosichella (Wheat curl mite) Type 2.</title>
        <authorList>
            <person name="Scully E.D."/>
            <person name="Geib S.M."/>
            <person name="Palmer N.A."/>
            <person name="Gupta A.K."/>
            <person name="Sarath G."/>
            <person name="Tatineni S."/>
        </authorList>
    </citation>
    <scope>NUCLEOTIDE SEQUENCE</scope>
    <source>
        <strain evidence="11">LincolnNE</strain>
    </source>
</reference>
<evidence type="ECO:0000256" key="9">
    <source>
        <dbReference type="RuleBase" id="RU367081"/>
    </source>
</evidence>
<evidence type="ECO:0000256" key="1">
    <source>
        <dbReference type="ARBA" id="ARBA00004127"/>
    </source>
</evidence>
<proteinExistence type="inferred from homology"/>
<feature type="transmembrane region" description="Helical" evidence="9">
    <location>
        <begin position="167"/>
        <end position="186"/>
    </location>
</feature>
<keyword evidence="9" id="KW-0560">Oxidoreductase</keyword>
<comment type="pathway">
    <text evidence="9">Protein modification; protein glycosylation.</text>
</comment>
<dbReference type="AlphaFoldDB" id="A0A6G1SBS2"/>
<dbReference type="PANTHER" id="PTHR14624:SF0">
    <property type="entry name" value="POLYPRENOL REDUCTASE"/>
    <property type="match status" value="1"/>
</dbReference>
<accession>A0A6G1SBS2</accession>
<dbReference type="EC" id="1.3.1.94" evidence="2 9"/>
<comment type="subcellular location">
    <subcellularLocation>
        <location evidence="1">Endomembrane system</location>
        <topology evidence="1">Multi-pass membrane protein</topology>
    </subcellularLocation>
    <subcellularLocation>
        <location evidence="9">Endoplasmic reticulum membrane</location>
    </subcellularLocation>
</comment>
<comment type="catalytic activity">
    <reaction evidence="8 9">
        <text>a di-trans,poly-cis-dolichal + NADP(+) = a di-trans,poly-cis-polyprenal + NADPH + H(+)</text>
        <dbReference type="Rhea" id="RHEA:80727"/>
        <dbReference type="Rhea" id="RHEA-COMP:19536"/>
        <dbReference type="Rhea" id="RHEA-COMP:19537"/>
        <dbReference type="ChEBI" id="CHEBI:15378"/>
        <dbReference type="ChEBI" id="CHEBI:57783"/>
        <dbReference type="ChEBI" id="CHEBI:58349"/>
        <dbReference type="ChEBI" id="CHEBI:231623"/>
        <dbReference type="ChEBI" id="CHEBI:231637"/>
        <dbReference type="EC" id="1.3.1.94"/>
    </reaction>
    <physiologicalReaction direction="right-to-left" evidence="8 9">
        <dbReference type="Rhea" id="RHEA:80729"/>
    </physiologicalReaction>
</comment>
<protein>
    <recommendedName>
        <fullName evidence="7 9">Polyprenal reductase</fullName>
        <ecNumber evidence="2 9">1.3.1.94</ecNumber>
    </recommendedName>
</protein>
<evidence type="ECO:0000259" key="10">
    <source>
        <dbReference type="Pfam" id="PF02544"/>
    </source>
</evidence>
<sequence>MLDTAHIDSYTILWLEWSIGSILVCTSGILVLNYSDLLPNFVHRVVKYGKSADAHDVKIQFLELPKRYFFHFYSLALVFYLFLASMVINMYFDINLFGDRLQISSSFIKTILNNFTNYDYLAINYQRVASISPESVIVGLSLLIIQVARRLCECIMVSVYSNAKMNIIHYMFGHLFYIGVGLSMLAEAPGFAGPALPTRFKSNKLEFFTANHMIGVGLFLWASYVQFDSHRILANLRKDTRGRIYTTKHSIPKGKWFDLVSSPHYMAEILIYLAITIVLSGKSLTWWMVFLFVVTNQIFVGMFNHSWYLKTFKDYPKSRRAIIPYLL</sequence>
<feature type="transmembrane region" description="Helical" evidence="9">
    <location>
        <begin position="285"/>
        <end position="309"/>
    </location>
</feature>
<comment type="similarity">
    <text evidence="6 9">Belongs to the steroid 5-alpha reductase family. Polyprenal reductase subfamily.</text>
</comment>
<feature type="transmembrane region" description="Helical" evidence="9">
    <location>
        <begin position="206"/>
        <end position="227"/>
    </location>
</feature>
<organism evidence="11">
    <name type="scientific">Aceria tosichella</name>
    <name type="common">wheat curl mite</name>
    <dbReference type="NCBI Taxonomy" id="561515"/>
    <lineage>
        <taxon>Eukaryota</taxon>
        <taxon>Metazoa</taxon>
        <taxon>Ecdysozoa</taxon>
        <taxon>Arthropoda</taxon>
        <taxon>Chelicerata</taxon>
        <taxon>Arachnida</taxon>
        <taxon>Acari</taxon>
        <taxon>Acariformes</taxon>
        <taxon>Trombidiformes</taxon>
        <taxon>Prostigmata</taxon>
        <taxon>Eupodina</taxon>
        <taxon>Eriophyoidea</taxon>
        <taxon>Eriophyidae</taxon>
        <taxon>Eriophyinae</taxon>
        <taxon>Aceriini</taxon>
        <taxon>Aceria</taxon>
    </lineage>
</organism>
<dbReference type="GO" id="GO:0006488">
    <property type="term" value="P:dolichol-linked oligosaccharide biosynthetic process"/>
    <property type="evidence" value="ECO:0007669"/>
    <property type="project" value="UniProtKB-UniRule"/>
</dbReference>
<dbReference type="UniPathway" id="UPA00378"/>
<dbReference type="GO" id="GO:0005789">
    <property type="term" value="C:endoplasmic reticulum membrane"/>
    <property type="evidence" value="ECO:0007669"/>
    <property type="project" value="UniProtKB-SubCell"/>
</dbReference>
<evidence type="ECO:0000256" key="5">
    <source>
        <dbReference type="ARBA" id="ARBA00023136"/>
    </source>
</evidence>
<evidence type="ECO:0000256" key="8">
    <source>
        <dbReference type="ARBA" id="ARBA00049427"/>
    </source>
</evidence>
<dbReference type="GO" id="GO:0003865">
    <property type="term" value="F:3-oxo-5-alpha-steroid 4-dehydrogenase activity"/>
    <property type="evidence" value="ECO:0007669"/>
    <property type="project" value="TreeGrafter"/>
</dbReference>
<dbReference type="InterPro" id="IPR039698">
    <property type="entry name" value="Dfg10/SRD5A3"/>
</dbReference>
<comment type="function">
    <text evidence="9">Plays a key role in early steps of protein N-linked glycosylation by being involved in the conversion of polyprenol into dolichol. Acts as a polyprenal reductase that mediates the reduction of polyprenal into dolichal in a NADP-dependent mechanism. Dolichols are required for the synthesis of dolichol-linked monosaccharides and the oligosaccharide precursor used for N-glycosylation.</text>
</comment>
<gene>
    <name evidence="11" type="primary">srd5a3</name>
    <name evidence="11" type="ORF">g.11513</name>
</gene>
<dbReference type="PROSITE" id="PS50244">
    <property type="entry name" value="S5A_REDUCTASE"/>
    <property type="match status" value="1"/>
</dbReference>
<dbReference type="GO" id="GO:0160198">
    <property type="term" value="F:polyprenal reductase activity"/>
    <property type="evidence" value="ECO:0007669"/>
    <property type="project" value="UniProtKB-EC"/>
</dbReference>
<dbReference type="InterPro" id="IPR001104">
    <property type="entry name" value="3-oxo-5_a-steroid_4-DH_C"/>
</dbReference>
<keyword evidence="4 9" id="KW-1133">Transmembrane helix</keyword>
<dbReference type="EMBL" id="GGYP01002599">
    <property type="protein sequence ID" value="MDE47370.1"/>
    <property type="molecule type" value="Transcribed_RNA"/>
</dbReference>
<dbReference type="Pfam" id="PF02544">
    <property type="entry name" value="Steroid_dh"/>
    <property type="match status" value="1"/>
</dbReference>
<dbReference type="GO" id="GO:0016095">
    <property type="term" value="P:polyprenol catabolic process"/>
    <property type="evidence" value="ECO:0007669"/>
    <property type="project" value="UniProtKB-UniRule"/>
</dbReference>
<feature type="transmembrane region" description="Helical" evidence="9">
    <location>
        <begin position="128"/>
        <end position="147"/>
    </location>
</feature>
<keyword evidence="9" id="KW-0256">Endoplasmic reticulum</keyword>